<name>A0A450ULB0_9GAMM</name>
<dbReference type="EMBL" id="CAADFJ010000053">
    <property type="protein sequence ID" value="VFK00837.1"/>
    <property type="molecule type" value="Genomic_DNA"/>
</dbReference>
<dbReference type="Gene3D" id="3.30.750.24">
    <property type="entry name" value="STAS domain"/>
    <property type="match status" value="1"/>
</dbReference>
<dbReference type="PROSITE" id="PS50801">
    <property type="entry name" value="STAS"/>
    <property type="match status" value="1"/>
</dbReference>
<sequence>MNAAELHVVEQNTFVLTGELTFSSVPNLWRKSKRLFTKIAPPAKEIVVDLDKVTRTDSAGLALMIELLCLVNNRNMILRFRNIPKQMLSLAKMTDVDFLFSGDIRRHQS</sequence>
<proteinExistence type="predicted"/>
<evidence type="ECO:0000259" key="1">
    <source>
        <dbReference type="PROSITE" id="PS50801"/>
    </source>
</evidence>
<dbReference type="Pfam" id="PF13466">
    <property type="entry name" value="STAS_2"/>
    <property type="match status" value="1"/>
</dbReference>
<feature type="domain" description="STAS" evidence="1">
    <location>
        <begin position="14"/>
        <end position="109"/>
    </location>
</feature>
<evidence type="ECO:0000313" key="3">
    <source>
        <dbReference type="EMBL" id="VFJ94607.1"/>
    </source>
</evidence>
<dbReference type="AlphaFoldDB" id="A0A450ULB0"/>
<dbReference type="SUPFAM" id="SSF52091">
    <property type="entry name" value="SpoIIaa-like"/>
    <property type="match status" value="1"/>
</dbReference>
<dbReference type="EMBL" id="CAADFG010000055">
    <property type="protein sequence ID" value="VFJ93319.1"/>
    <property type="molecule type" value="Genomic_DNA"/>
</dbReference>
<organism evidence="2">
    <name type="scientific">Candidatus Kentrum eta</name>
    <dbReference type="NCBI Taxonomy" id="2126337"/>
    <lineage>
        <taxon>Bacteria</taxon>
        <taxon>Pseudomonadati</taxon>
        <taxon>Pseudomonadota</taxon>
        <taxon>Gammaproteobacteria</taxon>
        <taxon>Candidatus Kentrum</taxon>
    </lineage>
</organism>
<dbReference type="EMBL" id="CAADFI010000064">
    <property type="protein sequence ID" value="VFJ94607.1"/>
    <property type="molecule type" value="Genomic_DNA"/>
</dbReference>
<reference evidence="2" key="1">
    <citation type="submission" date="2019-02" db="EMBL/GenBank/DDBJ databases">
        <authorList>
            <person name="Gruber-Vodicka R. H."/>
            <person name="Seah K. B. B."/>
        </authorList>
    </citation>
    <scope>NUCLEOTIDE SEQUENCE</scope>
    <source>
        <strain evidence="4">BECK_SA2B12</strain>
        <strain evidence="2">BECK_SA2B15</strain>
        <strain evidence="3">BECK_SA2B20</strain>
    </source>
</reference>
<protein>
    <submittedName>
        <fullName evidence="2">Phospholipid transport system transporter-binding protein</fullName>
    </submittedName>
</protein>
<accession>A0A450ULB0</accession>
<dbReference type="CDD" id="cd07043">
    <property type="entry name" value="STAS_anti-anti-sigma_factors"/>
    <property type="match status" value="1"/>
</dbReference>
<dbReference type="InterPro" id="IPR058548">
    <property type="entry name" value="MlaB-like_STAS"/>
</dbReference>
<dbReference type="InterPro" id="IPR002645">
    <property type="entry name" value="STAS_dom"/>
</dbReference>
<gene>
    <name evidence="2" type="ORF">BECKH772A_GA0070896_100556</name>
    <name evidence="3" type="ORF">BECKH772B_GA0070898_100646</name>
    <name evidence="4" type="ORF">BECKH772C_GA0070978_100536</name>
</gene>
<evidence type="ECO:0000313" key="4">
    <source>
        <dbReference type="EMBL" id="VFK00837.1"/>
    </source>
</evidence>
<dbReference type="InterPro" id="IPR036513">
    <property type="entry name" value="STAS_dom_sf"/>
</dbReference>
<evidence type="ECO:0000313" key="2">
    <source>
        <dbReference type="EMBL" id="VFJ93319.1"/>
    </source>
</evidence>